<comment type="caution">
    <text evidence="7">The sequence shown here is derived from an EMBL/GenBank/DDBJ whole genome shotgun (WGS) entry which is preliminary data.</text>
</comment>
<comment type="subcellular location">
    <subcellularLocation>
        <location evidence="1">Membrane</location>
        <topology evidence="1">Multi-pass membrane protein</topology>
    </subcellularLocation>
</comment>
<keyword evidence="8" id="KW-1185">Reference proteome</keyword>
<dbReference type="GO" id="GO:0005886">
    <property type="term" value="C:plasma membrane"/>
    <property type="evidence" value="ECO:0007669"/>
    <property type="project" value="TreeGrafter"/>
</dbReference>
<comment type="similarity">
    <text evidence="2">Belongs to the acetate uptake transporter (AceTr) (TC 2.A.96) family.</text>
</comment>
<sequence>MSTPSPRATAETAPLGLAAFGTATFMLSFFHVGVDPALTRAVFPLAFFFGGVFQLIAGAAEFRQGSTFGGAAFCSYGAFWMAYALYGRFVAGTLPADQAYVATGLFILPWAVLTLYLTIATLRITGALLATITFTLLSLAQFAQSDTAARVGGVFGFATAALAWYASFAGLIDSAWGRHFSPTMADPGARLEHLDHRRVRPVSLTSCIGERAPRTEHAA</sequence>
<accession>A0A918LD22</accession>
<keyword evidence="4 6" id="KW-1133">Transmembrane helix</keyword>
<dbReference type="InterPro" id="IPR051633">
    <property type="entry name" value="AceTr"/>
</dbReference>
<feature type="transmembrane region" description="Helical" evidence="6">
    <location>
        <begin position="37"/>
        <end position="56"/>
    </location>
</feature>
<evidence type="ECO:0000256" key="3">
    <source>
        <dbReference type="ARBA" id="ARBA00022692"/>
    </source>
</evidence>
<dbReference type="Proteomes" id="UP000606194">
    <property type="component" value="Unassembled WGS sequence"/>
</dbReference>
<dbReference type="GO" id="GO:0015123">
    <property type="term" value="F:acetate transmembrane transporter activity"/>
    <property type="evidence" value="ECO:0007669"/>
    <property type="project" value="TreeGrafter"/>
</dbReference>
<evidence type="ECO:0000256" key="1">
    <source>
        <dbReference type="ARBA" id="ARBA00004141"/>
    </source>
</evidence>
<reference evidence="7" key="1">
    <citation type="journal article" date="2014" name="Int. J. Syst. Evol. Microbiol.">
        <title>Complete genome sequence of Corynebacterium casei LMG S-19264T (=DSM 44701T), isolated from a smear-ripened cheese.</title>
        <authorList>
            <consortium name="US DOE Joint Genome Institute (JGI-PGF)"/>
            <person name="Walter F."/>
            <person name="Albersmeier A."/>
            <person name="Kalinowski J."/>
            <person name="Ruckert C."/>
        </authorList>
    </citation>
    <scope>NUCLEOTIDE SEQUENCE</scope>
    <source>
        <strain evidence="7">JCM 4386</strain>
    </source>
</reference>
<dbReference type="RefSeq" id="WP_229878788.1">
    <property type="nucleotide sequence ID" value="NZ_BMTL01000080.1"/>
</dbReference>
<evidence type="ECO:0000313" key="7">
    <source>
        <dbReference type="EMBL" id="GGS32144.1"/>
    </source>
</evidence>
<reference evidence="7" key="2">
    <citation type="submission" date="2020-09" db="EMBL/GenBank/DDBJ databases">
        <authorList>
            <person name="Sun Q."/>
            <person name="Ohkuma M."/>
        </authorList>
    </citation>
    <scope>NUCLEOTIDE SEQUENCE</scope>
    <source>
        <strain evidence="7">JCM 4386</strain>
    </source>
</reference>
<name>A0A918LD22_9ACTN</name>
<dbReference type="PANTHER" id="PTHR31123:SF1">
    <property type="entry name" value="ACCUMULATION OF DYADS PROTEIN 2-RELATED"/>
    <property type="match status" value="1"/>
</dbReference>
<evidence type="ECO:0000256" key="4">
    <source>
        <dbReference type="ARBA" id="ARBA00022989"/>
    </source>
</evidence>
<dbReference type="EMBL" id="BMTL01000080">
    <property type="protein sequence ID" value="GGS32144.1"/>
    <property type="molecule type" value="Genomic_DNA"/>
</dbReference>
<keyword evidence="3 6" id="KW-0812">Transmembrane</keyword>
<feature type="transmembrane region" description="Helical" evidence="6">
    <location>
        <begin position="12"/>
        <end position="31"/>
    </location>
</feature>
<evidence type="ECO:0000313" key="8">
    <source>
        <dbReference type="Proteomes" id="UP000606194"/>
    </source>
</evidence>
<evidence type="ECO:0000256" key="5">
    <source>
        <dbReference type="ARBA" id="ARBA00023136"/>
    </source>
</evidence>
<feature type="transmembrane region" description="Helical" evidence="6">
    <location>
        <begin position="124"/>
        <end position="143"/>
    </location>
</feature>
<dbReference type="PANTHER" id="PTHR31123">
    <property type="entry name" value="ACCUMULATION OF DYADS PROTEIN 2-RELATED"/>
    <property type="match status" value="1"/>
</dbReference>
<gene>
    <name evidence="7" type="primary">yaaH</name>
    <name evidence="7" type="ORF">GCM10010269_83070</name>
</gene>
<protein>
    <recommendedName>
        <fullName evidence="9">Acetate uptake transporter</fullName>
    </recommendedName>
</protein>
<feature type="transmembrane region" description="Helical" evidence="6">
    <location>
        <begin position="149"/>
        <end position="172"/>
    </location>
</feature>
<evidence type="ECO:0000256" key="2">
    <source>
        <dbReference type="ARBA" id="ARBA00005587"/>
    </source>
</evidence>
<dbReference type="NCBIfam" id="NF038013">
    <property type="entry name" value="AceTr_1"/>
    <property type="match status" value="1"/>
</dbReference>
<dbReference type="Pfam" id="PF01184">
    <property type="entry name" value="Gpr1_Fun34_YaaH"/>
    <property type="match status" value="1"/>
</dbReference>
<evidence type="ECO:0008006" key="9">
    <source>
        <dbReference type="Google" id="ProtNLM"/>
    </source>
</evidence>
<keyword evidence="5 6" id="KW-0472">Membrane</keyword>
<dbReference type="InterPro" id="IPR000791">
    <property type="entry name" value="Gpr1/Fun34/SatP-like"/>
</dbReference>
<feature type="transmembrane region" description="Helical" evidence="6">
    <location>
        <begin position="68"/>
        <end position="86"/>
    </location>
</feature>
<organism evidence="7 8">
    <name type="scientific">Streptomyces humidus</name>
    <dbReference type="NCBI Taxonomy" id="52259"/>
    <lineage>
        <taxon>Bacteria</taxon>
        <taxon>Bacillati</taxon>
        <taxon>Actinomycetota</taxon>
        <taxon>Actinomycetes</taxon>
        <taxon>Kitasatosporales</taxon>
        <taxon>Streptomycetaceae</taxon>
        <taxon>Streptomyces</taxon>
    </lineage>
</organism>
<proteinExistence type="inferred from homology"/>
<evidence type="ECO:0000256" key="6">
    <source>
        <dbReference type="SAM" id="Phobius"/>
    </source>
</evidence>
<dbReference type="AlphaFoldDB" id="A0A918LD22"/>
<feature type="transmembrane region" description="Helical" evidence="6">
    <location>
        <begin position="98"/>
        <end position="117"/>
    </location>
</feature>